<dbReference type="GO" id="GO:0071011">
    <property type="term" value="C:precatalytic spliceosome"/>
    <property type="evidence" value="ECO:0007669"/>
    <property type="project" value="TreeGrafter"/>
</dbReference>
<evidence type="ECO:0000313" key="12">
    <source>
        <dbReference type="EMBL" id="KAJ6223860.1"/>
    </source>
</evidence>
<dbReference type="Pfam" id="PF08648">
    <property type="entry name" value="SNRNP27"/>
    <property type="match status" value="1"/>
</dbReference>
<evidence type="ECO:0000313" key="13">
    <source>
        <dbReference type="Proteomes" id="UP001142055"/>
    </source>
</evidence>
<comment type="caution">
    <text evidence="12">The sequence shown here is derived from an EMBL/GenBank/DDBJ whole genome shotgun (WGS) entry which is preliminary data.</text>
</comment>
<keyword evidence="8" id="KW-0539">Nucleus</keyword>
<evidence type="ECO:0000256" key="7">
    <source>
        <dbReference type="ARBA" id="ARBA00023187"/>
    </source>
</evidence>
<comment type="subunit">
    <text evidence="4">Part of a tri-snRNP complex.</text>
</comment>
<evidence type="ECO:0000256" key="9">
    <source>
        <dbReference type="ARBA" id="ARBA00031864"/>
    </source>
</evidence>
<protein>
    <recommendedName>
        <fullName evidence="5">U4/U6.U5 small nuclear ribonucleoprotein 27 kDa protein</fullName>
    </recommendedName>
    <alternativeName>
        <fullName evidence="9">U4/U6.U5 tri-snRNP-associated protein 3</fullName>
    </alternativeName>
</protein>
<evidence type="ECO:0000256" key="3">
    <source>
        <dbReference type="ARBA" id="ARBA00008218"/>
    </source>
</evidence>
<dbReference type="GO" id="GO:0008380">
    <property type="term" value="P:RNA splicing"/>
    <property type="evidence" value="ECO:0007669"/>
    <property type="project" value="UniProtKB-KW"/>
</dbReference>
<evidence type="ECO:0000256" key="5">
    <source>
        <dbReference type="ARBA" id="ARBA00014357"/>
    </source>
</evidence>
<evidence type="ECO:0000256" key="4">
    <source>
        <dbReference type="ARBA" id="ARBA00011825"/>
    </source>
</evidence>
<comment type="subcellular location">
    <subcellularLocation>
        <location evidence="2">Nucleus</location>
    </subcellularLocation>
</comment>
<organism evidence="12 13">
    <name type="scientific">Blomia tropicalis</name>
    <name type="common">Mite</name>
    <dbReference type="NCBI Taxonomy" id="40697"/>
    <lineage>
        <taxon>Eukaryota</taxon>
        <taxon>Metazoa</taxon>
        <taxon>Ecdysozoa</taxon>
        <taxon>Arthropoda</taxon>
        <taxon>Chelicerata</taxon>
        <taxon>Arachnida</taxon>
        <taxon>Acari</taxon>
        <taxon>Acariformes</taxon>
        <taxon>Sarcoptiformes</taxon>
        <taxon>Astigmata</taxon>
        <taxon>Glycyphagoidea</taxon>
        <taxon>Echimyopodidae</taxon>
        <taxon>Blomia</taxon>
    </lineage>
</organism>
<proteinExistence type="inferred from homology"/>
<sequence>MRSRSRSPPSSRHNSSKHYSSSSARNVNGYRSSKHNDRSRSRSPSTRNRVDDYGRERKQVDAYRGGRYSSPIRRRSRSRSPHERRRNRDDRERRQVPSSSSSRDTFRNDRSRDRFRSNRDRNGLSSHRHRSRSPAERNSRRSRSTSSDSKKVSVGGAVPKFLLERPEITDKDLEGKTEDEQEMMKLMGFSGFDSSKGKHVAGNDVSAVNLLQKRKYRQYMNRKGGFNRPLDFVA</sequence>
<feature type="domain" description="U4/U6.U5 small nuclear ribonucleoprotein 27kDa protein" evidence="11">
    <location>
        <begin position="178"/>
        <end position="232"/>
    </location>
</feature>
<evidence type="ECO:0000256" key="2">
    <source>
        <dbReference type="ARBA" id="ARBA00004123"/>
    </source>
</evidence>
<feature type="compositionally biased region" description="Low complexity" evidence="10">
    <location>
        <begin position="1"/>
        <end position="23"/>
    </location>
</feature>
<keyword evidence="13" id="KW-1185">Reference proteome</keyword>
<keyword evidence="7" id="KW-0508">mRNA splicing</keyword>
<accession>A0A9Q0MDF7</accession>
<evidence type="ECO:0000256" key="8">
    <source>
        <dbReference type="ARBA" id="ARBA00023242"/>
    </source>
</evidence>
<comment type="similarity">
    <text evidence="3">Belongs to the SNUT3 family.</text>
</comment>
<evidence type="ECO:0000256" key="6">
    <source>
        <dbReference type="ARBA" id="ARBA00022664"/>
    </source>
</evidence>
<feature type="region of interest" description="Disordered" evidence="10">
    <location>
        <begin position="1"/>
        <end position="156"/>
    </location>
</feature>
<name>A0A9Q0MDF7_BLOTA</name>
<reference evidence="12" key="1">
    <citation type="submission" date="2022-12" db="EMBL/GenBank/DDBJ databases">
        <title>Genome assemblies of Blomia tropicalis.</title>
        <authorList>
            <person name="Cui Y."/>
        </authorList>
    </citation>
    <scope>NUCLEOTIDE SEQUENCE</scope>
    <source>
        <tissue evidence="12">Adult mites</tissue>
    </source>
</reference>
<dbReference type="PANTHER" id="PTHR31077:SF1">
    <property type="entry name" value="U4_U6.U5 SMALL NUCLEAR RIBONUCLEOPROTEIN 27 KDA PROTEIN"/>
    <property type="match status" value="1"/>
</dbReference>
<dbReference type="GO" id="GO:0006397">
    <property type="term" value="P:mRNA processing"/>
    <property type="evidence" value="ECO:0007669"/>
    <property type="project" value="UniProtKB-KW"/>
</dbReference>
<dbReference type="Proteomes" id="UP001142055">
    <property type="component" value="Chromosome 1"/>
</dbReference>
<comment type="function">
    <text evidence="1">May play a role in mRNA splicing.</text>
</comment>
<dbReference type="AlphaFoldDB" id="A0A9Q0MDF7"/>
<dbReference type="PANTHER" id="PTHR31077">
    <property type="entry name" value="U4/U6.U5 SMALL NUCLEAR RIBONUCLEOPROTEIN 27 KDA PROTEIN"/>
    <property type="match status" value="1"/>
</dbReference>
<evidence type="ECO:0000256" key="1">
    <source>
        <dbReference type="ARBA" id="ARBA00003632"/>
    </source>
</evidence>
<dbReference type="InterPro" id="IPR013957">
    <property type="entry name" value="SNRNP27"/>
</dbReference>
<feature type="compositionally biased region" description="Basic and acidic residues" evidence="10">
    <location>
        <begin position="86"/>
        <end position="95"/>
    </location>
</feature>
<evidence type="ECO:0000256" key="10">
    <source>
        <dbReference type="SAM" id="MobiDB-lite"/>
    </source>
</evidence>
<feature type="compositionally biased region" description="Basic residues" evidence="10">
    <location>
        <begin position="72"/>
        <end position="85"/>
    </location>
</feature>
<dbReference type="EMBL" id="JAPWDV010000001">
    <property type="protein sequence ID" value="KAJ6223860.1"/>
    <property type="molecule type" value="Genomic_DNA"/>
</dbReference>
<dbReference type="OMA" id="VDSSTMW"/>
<feature type="compositionally biased region" description="Basic and acidic residues" evidence="10">
    <location>
        <begin position="48"/>
        <end position="61"/>
    </location>
</feature>
<keyword evidence="6" id="KW-0507">mRNA processing</keyword>
<feature type="compositionally biased region" description="Basic and acidic residues" evidence="10">
    <location>
        <begin position="104"/>
        <end position="122"/>
    </location>
</feature>
<gene>
    <name evidence="12" type="ORF">RDWZM_002405</name>
</gene>
<evidence type="ECO:0000259" key="11">
    <source>
        <dbReference type="Pfam" id="PF08648"/>
    </source>
</evidence>